<dbReference type="InterPro" id="IPR043129">
    <property type="entry name" value="ATPase_NBD"/>
</dbReference>
<dbReference type="EMBL" id="JXQB01000001">
    <property type="protein sequence ID" value="KIM13688.1"/>
    <property type="molecule type" value="Genomic_DNA"/>
</dbReference>
<keyword evidence="2" id="KW-0418">Kinase</keyword>
<dbReference type="EC" id="2.7.1.2" evidence="2"/>
<dbReference type="SUPFAM" id="SSF53067">
    <property type="entry name" value="Actin-like ATPase domain"/>
    <property type="match status" value="1"/>
</dbReference>
<dbReference type="PROSITE" id="PS01125">
    <property type="entry name" value="ROK"/>
    <property type="match status" value="1"/>
</dbReference>
<protein>
    <submittedName>
        <fullName evidence="2">ROK family protein (Putative glucokinase)</fullName>
        <ecNumber evidence="2">2.7.1.2</ecNumber>
    </submittedName>
</protein>
<name>A0A0C2VFL5_MYCCA</name>
<reference evidence="2 3" key="1">
    <citation type="submission" date="2015-01" db="EMBL/GenBank/DDBJ databases">
        <title>Draft Genome Sequence of Mycoplasma capricolum subsp. capricolum str. GM508D.</title>
        <authorList>
            <person name="Calcutt M.J."/>
            <person name="Foecking M.F."/>
        </authorList>
    </citation>
    <scope>NUCLEOTIDE SEQUENCE [LARGE SCALE GENOMIC DNA]</scope>
    <source>
        <strain evidence="2 3">GM508D</strain>
    </source>
</reference>
<proteinExistence type="inferred from homology"/>
<evidence type="ECO:0000313" key="3">
    <source>
        <dbReference type="Proteomes" id="UP000031975"/>
    </source>
</evidence>
<sequence>MKKILGIDLGGTSAKVGIISQSGDLEHSFSITNPKTKIIENLYFEIQKTLKTLNIDEKNIMLVGITAPGFVDHDKGIVIMAPNIENGWFNYDLKSEAEFLFKKPVYVINDVNAAALGEYKKGSGLVYKSGLFYWLGTGIGGAIISDGKLISGSHGFAGEFGHGGSNQYNLKCNCGLDNCIEKVCSATTIPNSLLKILNNKYPEFYQKHFSNIKNLDMKLLFEIYNNLNKPIELKNSLLEVYNELFNHMSLLIHALDPNVVIIGGGGSLAGNNLLELFEFGVRNKLTNSYKDIVDFKLALLKNDAGMIGAAFYALEQSTLKAS</sequence>
<keyword evidence="2" id="KW-0808">Transferase</keyword>
<dbReference type="InterPro" id="IPR000600">
    <property type="entry name" value="ROK"/>
</dbReference>
<dbReference type="AlphaFoldDB" id="A0A0C2VFL5"/>
<evidence type="ECO:0000313" key="2">
    <source>
        <dbReference type="EMBL" id="KIM13688.1"/>
    </source>
</evidence>
<evidence type="ECO:0000256" key="1">
    <source>
        <dbReference type="ARBA" id="ARBA00006479"/>
    </source>
</evidence>
<dbReference type="Gene3D" id="3.30.420.40">
    <property type="match status" value="2"/>
</dbReference>
<comment type="similarity">
    <text evidence="1">Belongs to the ROK (NagC/XylR) family.</text>
</comment>
<dbReference type="RefSeq" id="WP_041159651.1">
    <property type="nucleotide sequence ID" value="NZ_CP143994.1"/>
</dbReference>
<dbReference type="PANTHER" id="PTHR18964">
    <property type="entry name" value="ROK (REPRESSOR, ORF, KINASE) FAMILY"/>
    <property type="match status" value="1"/>
</dbReference>
<organism evidence="2 3">
    <name type="scientific">Mycoplasma capricolum subsp. capricolum</name>
    <dbReference type="NCBI Taxonomy" id="40479"/>
    <lineage>
        <taxon>Bacteria</taxon>
        <taxon>Bacillati</taxon>
        <taxon>Mycoplasmatota</taxon>
        <taxon>Mollicutes</taxon>
        <taxon>Mycoplasmataceae</taxon>
        <taxon>Mycoplasma</taxon>
    </lineage>
</organism>
<comment type="caution">
    <text evidence="2">The sequence shown here is derived from an EMBL/GenBank/DDBJ whole genome shotgun (WGS) entry which is preliminary data.</text>
</comment>
<dbReference type="GO" id="GO:0004340">
    <property type="term" value="F:glucokinase activity"/>
    <property type="evidence" value="ECO:0007669"/>
    <property type="project" value="UniProtKB-EC"/>
</dbReference>
<dbReference type="Pfam" id="PF00480">
    <property type="entry name" value="ROK"/>
    <property type="match status" value="1"/>
</dbReference>
<accession>A0A0C2VFL5</accession>
<dbReference type="InterPro" id="IPR049874">
    <property type="entry name" value="ROK_cs"/>
</dbReference>
<dbReference type="Proteomes" id="UP000031975">
    <property type="component" value="Unassembled WGS sequence"/>
</dbReference>
<gene>
    <name evidence="2" type="primary">glcK</name>
    <name evidence="2" type="ORF">MCGM508_01155</name>
</gene>
<dbReference type="PANTHER" id="PTHR18964:SF149">
    <property type="entry name" value="BIFUNCTIONAL UDP-N-ACETYLGLUCOSAMINE 2-EPIMERASE_N-ACETYLMANNOSAMINE KINASE"/>
    <property type="match status" value="1"/>
</dbReference>